<gene>
    <name evidence="4" type="ORF">ACFQHR_06375</name>
</gene>
<protein>
    <submittedName>
        <fullName evidence="4">N-acetylmuramoyl-L-alanine amidase</fullName>
        <ecNumber evidence="4">3.5.1.28</ecNumber>
    </submittedName>
</protein>
<dbReference type="RefSeq" id="WP_161486672.1">
    <property type="nucleotide sequence ID" value="NZ_JBHSYQ010000003.1"/>
</dbReference>
<dbReference type="EC" id="3.5.1.28" evidence="4"/>
<comment type="similarity">
    <text evidence="1">Belongs to the N-acetylmuramoyl-L-alanine amidase 2 family.</text>
</comment>
<dbReference type="PANTHER" id="PTHR11022">
    <property type="entry name" value="PEPTIDOGLYCAN RECOGNITION PROTEIN"/>
    <property type="match status" value="1"/>
</dbReference>
<dbReference type="SUPFAM" id="SSF55846">
    <property type="entry name" value="N-acetylmuramoyl-L-alanine amidase-like"/>
    <property type="match status" value="1"/>
</dbReference>
<feature type="signal peptide" evidence="2">
    <location>
        <begin position="1"/>
        <end position="21"/>
    </location>
</feature>
<dbReference type="InterPro" id="IPR026444">
    <property type="entry name" value="Secre_tail"/>
</dbReference>
<dbReference type="EMBL" id="JBHSYQ010000003">
    <property type="protein sequence ID" value="MFC6997242.1"/>
    <property type="molecule type" value="Genomic_DNA"/>
</dbReference>
<evidence type="ECO:0000313" key="4">
    <source>
        <dbReference type="EMBL" id="MFC6997242.1"/>
    </source>
</evidence>
<evidence type="ECO:0000259" key="3">
    <source>
        <dbReference type="SMART" id="SM00701"/>
    </source>
</evidence>
<dbReference type="Gene3D" id="3.40.80.10">
    <property type="entry name" value="Peptidoglycan recognition protein-like"/>
    <property type="match status" value="1"/>
</dbReference>
<dbReference type="InterPro" id="IPR015510">
    <property type="entry name" value="PGRP"/>
</dbReference>
<dbReference type="InterPro" id="IPR036505">
    <property type="entry name" value="Amidase/PGRP_sf"/>
</dbReference>
<organism evidence="4 5">
    <name type="scientific">Rufibacter roseus</name>
    <dbReference type="NCBI Taxonomy" id="1567108"/>
    <lineage>
        <taxon>Bacteria</taxon>
        <taxon>Pseudomonadati</taxon>
        <taxon>Bacteroidota</taxon>
        <taxon>Cytophagia</taxon>
        <taxon>Cytophagales</taxon>
        <taxon>Hymenobacteraceae</taxon>
        <taxon>Rufibacter</taxon>
    </lineage>
</organism>
<dbReference type="InterPro" id="IPR006619">
    <property type="entry name" value="PGRP_domain_met/bac"/>
</dbReference>
<keyword evidence="4" id="KW-0378">Hydrolase</keyword>
<feature type="chain" id="PRO_5045063670" evidence="2">
    <location>
        <begin position="22"/>
        <end position="423"/>
    </location>
</feature>
<proteinExistence type="inferred from homology"/>
<reference evidence="5" key="1">
    <citation type="journal article" date="2019" name="Int. J. Syst. Evol. Microbiol.">
        <title>The Global Catalogue of Microorganisms (GCM) 10K type strain sequencing project: providing services to taxonomists for standard genome sequencing and annotation.</title>
        <authorList>
            <consortium name="The Broad Institute Genomics Platform"/>
            <consortium name="The Broad Institute Genome Sequencing Center for Infectious Disease"/>
            <person name="Wu L."/>
            <person name="Ma J."/>
        </authorList>
    </citation>
    <scope>NUCLEOTIDE SEQUENCE [LARGE SCALE GENOMIC DNA]</scope>
    <source>
        <strain evidence="5">CGMCC 4.7393</strain>
    </source>
</reference>
<feature type="domain" description="Peptidoglycan recognition protein family" evidence="3">
    <location>
        <begin position="134"/>
        <end position="285"/>
    </location>
</feature>
<evidence type="ECO:0000256" key="2">
    <source>
        <dbReference type="SAM" id="SignalP"/>
    </source>
</evidence>
<accession>A0ABW2DL07</accession>
<dbReference type="SMART" id="SM00701">
    <property type="entry name" value="PGRP"/>
    <property type="match status" value="1"/>
</dbReference>
<dbReference type="GO" id="GO:0008745">
    <property type="term" value="F:N-acetylmuramoyl-L-alanine amidase activity"/>
    <property type="evidence" value="ECO:0007669"/>
    <property type="project" value="UniProtKB-EC"/>
</dbReference>
<evidence type="ECO:0000313" key="5">
    <source>
        <dbReference type="Proteomes" id="UP001596405"/>
    </source>
</evidence>
<name>A0ABW2DL07_9BACT</name>
<keyword evidence="2" id="KW-0732">Signal</keyword>
<dbReference type="CDD" id="cd06583">
    <property type="entry name" value="PGRP"/>
    <property type="match status" value="1"/>
</dbReference>
<comment type="caution">
    <text evidence="4">The sequence shown here is derived from an EMBL/GenBank/DDBJ whole genome shotgun (WGS) entry which is preliminary data.</text>
</comment>
<dbReference type="InterPro" id="IPR002502">
    <property type="entry name" value="Amidase_domain"/>
</dbReference>
<sequence length="423" mass="46165">MKKLYSLLSLSLITFSVPALAQNGLAGETELNVSPNQSYQLEAFSADAVGIKCESCVFDNSYLLVGKDTVKLKADEHSDIIVALASLPSKQETVSFYSGSIKGQISFDFFSTGNIKIPERKTAALRTGDGDCTFDVIPTSVWRAGLAEPTWGTTYTKTENIAVHHGASANISTYEQAVTTIRQYYLLHRNTNGWGDIGYNYLIGPEGSIFQGREVKPGTSFTSDYIMGAHLCAMNSNSMGICIMGDFTNVLPSAKALESLYKLIKWKAKKDNIDINGTDLHPNTPTATKPQNRIPTIIGHREGPCATACPGNALYNYLFTSPTNPNRLIRTEVGNICEAPLGLTEEEMDYIVIVYPNPTNGNELKANFEYRTVAVHALDGKVIRPAAKKAGESISTTGLAPGIYFFHFETPDYGKVVRRVVVN</sequence>
<dbReference type="PANTHER" id="PTHR11022:SF41">
    <property type="entry name" value="PEPTIDOGLYCAN-RECOGNITION PROTEIN LC-RELATED"/>
    <property type="match status" value="1"/>
</dbReference>
<dbReference type="Pfam" id="PF01510">
    <property type="entry name" value="Amidase_2"/>
    <property type="match status" value="1"/>
</dbReference>
<dbReference type="Proteomes" id="UP001596405">
    <property type="component" value="Unassembled WGS sequence"/>
</dbReference>
<evidence type="ECO:0000256" key="1">
    <source>
        <dbReference type="ARBA" id="ARBA00007553"/>
    </source>
</evidence>
<keyword evidence="5" id="KW-1185">Reference proteome</keyword>
<dbReference type="NCBIfam" id="TIGR04183">
    <property type="entry name" value="Por_Secre_tail"/>
    <property type="match status" value="1"/>
</dbReference>